<protein>
    <submittedName>
        <fullName evidence="9">Putative nucleic acid-binding protein, contains PIN domain</fullName>
    </submittedName>
</protein>
<dbReference type="GO" id="GO:0016787">
    <property type="term" value="F:hydrolase activity"/>
    <property type="evidence" value="ECO:0007669"/>
    <property type="project" value="UniProtKB-KW"/>
</dbReference>
<dbReference type="GO" id="GO:0004518">
    <property type="term" value="F:nuclease activity"/>
    <property type="evidence" value="ECO:0007669"/>
    <property type="project" value="UniProtKB-KW"/>
</dbReference>
<dbReference type="KEGG" id="mic:Mic7113_2799"/>
<keyword evidence="4" id="KW-0479">Metal-binding</keyword>
<keyword evidence="2" id="KW-1277">Toxin-antitoxin system</keyword>
<sequence>MYLLDTNHCSFVLVQRDVRVIQKLESLMVDSEIAINTIVYGELMTMIEKSQRKQENLALLEAFVKRLRIYPIDEETSRIYGKFHADIFDTFAPRERVKRRNFDIKEAGVRINDLWIACTAIQHNLIIVSEDGDFRVMNQVRNLKLECWKANE</sequence>
<evidence type="ECO:0000256" key="2">
    <source>
        <dbReference type="ARBA" id="ARBA00022649"/>
    </source>
</evidence>
<keyword evidence="10" id="KW-1185">Reference proteome</keyword>
<accession>K9WGG9</accession>
<evidence type="ECO:0000256" key="3">
    <source>
        <dbReference type="ARBA" id="ARBA00022722"/>
    </source>
</evidence>
<dbReference type="InterPro" id="IPR029060">
    <property type="entry name" value="PIN-like_dom_sf"/>
</dbReference>
<dbReference type="EMBL" id="CP003630">
    <property type="protein sequence ID" value="AFZ18582.1"/>
    <property type="molecule type" value="Genomic_DNA"/>
</dbReference>
<dbReference type="SUPFAM" id="SSF88723">
    <property type="entry name" value="PIN domain-like"/>
    <property type="match status" value="1"/>
</dbReference>
<organism evidence="9 10">
    <name type="scientific">Allocoleopsis franciscana PCC 7113</name>
    <dbReference type="NCBI Taxonomy" id="1173027"/>
    <lineage>
        <taxon>Bacteria</taxon>
        <taxon>Bacillati</taxon>
        <taxon>Cyanobacteriota</taxon>
        <taxon>Cyanophyceae</taxon>
        <taxon>Coleofasciculales</taxon>
        <taxon>Coleofasciculaceae</taxon>
        <taxon>Allocoleopsis</taxon>
        <taxon>Allocoleopsis franciscana</taxon>
    </lineage>
</organism>
<keyword evidence="3" id="KW-0540">Nuclease</keyword>
<comment type="similarity">
    <text evidence="7">Belongs to the PINc/VapC protein family.</text>
</comment>
<evidence type="ECO:0000313" key="9">
    <source>
        <dbReference type="EMBL" id="AFZ18582.1"/>
    </source>
</evidence>
<evidence type="ECO:0000313" key="10">
    <source>
        <dbReference type="Proteomes" id="UP000010471"/>
    </source>
</evidence>
<gene>
    <name evidence="9" type="ORF">Mic7113_2799</name>
</gene>
<evidence type="ECO:0000256" key="1">
    <source>
        <dbReference type="ARBA" id="ARBA00001946"/>
    </source>
</evidence>
<dbReference type="RefSeq" id="WP_015182731.1">
    <property type="nucleotide sequence ID" value="NC_019738.1"/>
</dbReference>
<dbReference type="Pfam" id="PF01850">
    <property type="entry name" value="PIN"/>
    <property type="match status" value="1"/>
</dbReference>
<dbReference type="PANTHER" id="PTHR33653">
    <property type="entry name" value="RIBONUCLEASE VAPC2"/>
    <property type="match status" value="1"/>
</dbReference>
<feature type="domain" description="PIN" evidence="8">
    <location>
        <begin position="2"/>
        <end position="136"/>
    </location>
</feature>
<name>K9WGG9_9CYAN</name>
<dbReference type="Gene3D" id="3.40.50.1010">
    <property type="entry name" value="5'-nuclease"/>
    <property type="match status" value="1"/>
</dbReference>
<dbReference type="eggNOG" id="COG1487">
    <property type="taxonomic scope" value="Bacteria"/>
</dbReference>
<keyword evidence="6" id="KW-0460">Magnesium</keyword>
<evidence type="ECO:0000256" key="6">
    <source>
        <dbReference type="ARBA" id="ARBA00022842"/>
    </source>
</evidence>
<evidence type="ECO:0000256" key="5">
    <source>
        <dbReference type="ARBA" id="ARBA00022801"/>
    </source>
</evidence>
<dbReference type="HOGENOM" id="CLU_118482_5_0_3"/>
<dbReference type="OrthoDB" id="428590at2"/>
<evidence type="ECO:0000256" key="4">
    <source>
        <dbReference type="ARBA" id="ARBA00022723"/>
    </source>
</evidence>
<dbReference type="GO" id="GO:0046872">
    <property type="term" value="F:metal ion binding"/>
    <property type="evidence" value="ECO:0007669"/>
    <property type="project" value="UniProtKB-KW"/>
</dbReference>
<reference evidence="9 10" key="1">
    <citation type="submission" date="2012-06" db="EMBL/GenBank/DDBJ databases">
        <title>Finished chromosome of genome of Microcoleus sp. PCC 7113.</title>
        <authorList>
            <consortium name="US DOE Joint Genome Institute"/>
            <person name="Gugger M."/>
            <person name="Coursin T."/>
            <person name="Rippka R."/>
            <person name="Tandeau De Marsac N."/>
            <person name="Huntemann M."/>
            <person name="Wei C.-L."/>
            <person name="Han J."/>
            <person name="Detter J.C."/>
            <person name="Han C."/>
            <person name="Tapia R."/>
            <person name="Chen A."/>
            <person name="Kyrpides N."/>
            <person name="Mavromatis K."/>
            <person name="Markowitz V."/>
            <person name="Szeto E."/>
            <person name="Ivanova N."/>
            <person name="Pagani I."/>
            <person name="Pati A."/>
            <person name="Goodwin L."/>
            <person name="Nordberg H.P."/>
            <person name="Cantor M.N."/>
            <person name="Hua S.X."/>
            <person name="Woyke T."/>
            <person name="Kerfeld C.A."/>
        </authorList>
    </citation>
    <scope>NUCLEOTIDE SEQUENCE [LARGE SCALE GENOMIC DNA]</scope>
    <source>
        <strain evidence="9 10">PCC 7113</strain>
    </source>
</reference>
<dbReference type="Proteomes" id="UP000010471">
    <property type="component" value="Chromosome"/>
</dbReference>
<keyword evidence="5" id="KW-0378">Hydrolase</keyword>
<dbReference type="AlphaFoldDB" id="K9WGG9"/>
<proteinExistence type="inferred from homology"/>
<dbReference type="CDD" id="cd09881">
    <property type="entry name" value="PIN_VapC4-5_FitB-like"/>
    <property type="match status" value="1"/>
</dbReference>
<dbReference type="STRING" id="1173027.Mic7113_2799"/>
<dbReference type="InterPro" id="IPR050556">
    <property type="entry name" value="Type_II_TA_system_RNase"/>
</dbReference>
<dbReference type="PANTHER" id="PTHR33653:SF1">
    <property type="entry name" value="RIBONUCLEASE VAPC2"/>
    <property type="match status" value="1"/>
</dbReference>
<evidence type="ECO:0000259" key="8">
    <source>
        <dbReference type="Pfam" id="PF01850"/>
    </source>
</evidence>
<evidence type="ECO:0000256" key="7">
    <source>
        <dbReference type="ARBA" id="ARBA00038093"/>
    </source>
</evidence>
<comment type="cofactor">
    <cofactor evidence="1">
        <name>Mg(2+)</name>
        <dbReference type="ChEBI" id="CHEBI:18420"/>
    </cofactor>
</comment>
<dbReference type="InterPro" id="IPR002716">
    <property type="entry name" value="PIN_dom"/>
</dbReference>